<feature type="transmembrane region" description="Helical" evidence="2">
    <location>
        <begin position="122"/>
        <end position="147"/>
    </location>
</feature>
<feature type="region of interest" description="Disordered" evidence="1">
    <location>
        <begin position="322"/>
        <end position="409"/>
    </location>
</feature>
<reference evidence="3" key="1">
    <citation type="submission" date="2023-10" db="EMBL/GenBank/DDBJ databases">
        <title>Genome assemblies of two species of porcelain crab, Petrolisthes cinctipes and Petrolisthes manimaculis (Anomura: Porcellanidae).</title>
        <authorList>
            <person name="Angst P."/>
        </authorList>
    </citation>
    <scope>NUCLEOTIDE SEQUENCE</scope>
    <source>
        <strain evidence="3">PB745_01</strain>
        <tissue evidence="3">Gill</tissue>
    </source>
</reference>
<proteinExistence type="predicted"/>
<organism evidence="3 4">
    <name type="scientific">Petrolisthes cinctipes</name>
    <name type="common">Flat porcelain crab</name>
    <dbReference type="NCBI Taxonomy" id="88211"/>
    <lineage>
        <taxon>Eukaryota</taxon>
        <taxon>Metazoa</taxon>
        <taxon>Ecdysozoa</taxon>
        <taxon>Arthropoda</taxon>
        <taxon>Crustacea</taxon>
        <taxon>Multicrustacea</taxon>
        <taxon>Malacostraca</taxon>
        <taxon>Eumalacostraca</taxon>
        <taxon>Eucarida</taxon>
        <taxon>Decapoda</taxon>
        <taxon>Pleocyemata</taxon>
        <taxon>Anomura</taxon>
        <taxon>Galatheoidea</taxon>
        <taxon>Porcellanidae</taxon>
        <taxon>Petrolisthes</taxon>
    </lineage>
</organism>
<evidence type="ECO:0000313" key="3">
    <source>
        <dbReference type="EMBL" id="KAK3872911.1"/>
    </source>
</evidence>
<feature type="compositionally biased region" description="Pro residues" evidence="1">
    <location>
        <begin position="394"/>
        <end position="403"/>
    </location>
</feature>
<keyword evidence="4" id="KW-1185">Reference proteome</keyword>
<keyword evidence="2" id="KW-1133">Transmembrane helix</keyword>
<feature type="compositionally biased region" description="Polar residues" evidence="1">
    <location>
        <begin position="322"/>
        <end position="335"/>
    </location>
</feature>
<feature type="compositionally biased region" description="Low complexity" evidence="1">
    <location>
        <begin position="194"/>
        <end position="211"/>
    </location>
</feature>
<accession>A0AAE1FFJ5</accession>
<feature type="transmembrane region" description="Helical" evidence="2">
    <location>
        <begin position="74"/>
        <end position="94"/>
    </location>
</feature>
<keyword evidence="2" id="KW-0812">Transmembrane</keyword>
<dbReference type="EMBL" id="JAWQEG010002289">
    <property type="protein sequence ID" value="KAK3872911.1"/>
    <property type="molecule type" value="Genomic_DNA"/>
</dbReference>
<name>A0AAE1FFJ5_PETCI</name>
<feature type="region of interest" description="Disordered" evidence="1">
    <location>
        <begin position="194"/>
        <end position="225"/>
    </location>
</feature>
<protein>
    <submittedName>
        <fullName evidence="3">Uncharacterized protein</fullName>
    </submittedName>
</protein>
<feature type="compositionally biased region" description="Low complexity" evidence="1">
    <location>
        <begin position="364"/>
        <end position="393"/>
    </location>
</feature>
<evidence type="ECO:0000313" key="4">
    <source>
        <dbReference type="Proteomes" id="UP001286313"/>
    </source>
</evidence>
<evidence type="ECO:0000256" key="2">
    <source>
        <dbReference type="SAM" id="Phobius"/>
    </source>
</evidence>
<sequence>MCCGRVGGVVVVVGAALVVLGVSQLLVGTYFMLTLPIFQLGSNIWTGSWSGLCGLVVASIGWKKQAMRRGQVILVATLSVLVADVANLVILQVGEHGVFLSDDDWRTIVAANQELSLQIACWVTTILAGVGIVVSFSGAQYLFCVVVRGPRVKGRMPVTRSLSEEDLQQQHHHRQQVQTTRFISPSLVLAATTTTTTPTTASHTDDTTTLPATHASGGGGGGGVGGVGGGAVTPMHGLNGGGGVGGVGGGGVNGGDKEVHKDSRRSSRRGSSSKGGVGNGGKNVPYFLRNHQNSWHYILPEMVREIESKRLSALEPYEQISRASTLSRHSKSSFQPHRPVYPEGDNRQEGLTPEPHQLRPSRPPSSCSTSLYSVPESGSEAGQSRRSGRVVRPSVPPPAPPPFSSSSLRSVAAGGWESCAIIQYPGQRGAGGGGGGFVVDLD</sequence>
<comment type="caution">
    <text evidence="3">The sequence shown here is derived from an EMBL/GenBank/DDBJ whole genome shotgun (WGS) entry which is preliminary data.</text>
</comment>
<feature type="compositionally biased region" description="Gly residues" evidence="1">
    <location>
        <begin position="216"/>
        <end position="225"/>
    </location>
</feature>
<gene>
    <name evidence="3" type="ORF">Pcinc_022041</name>
</gene>
<keyword evidence="2" id="KW-0472">Membrane</keyword>
<feature type="compositionally biased region" description="Basic and acidic residues" evidence="1">
    <location>
        <begin position="255"/>
        <end position="265"/>
    </location>
</feature>
<feature type="transmembrane region" description="Helical" evidence="2">
    <location>
        <begin position="7"/>
        <end position="32"/>
    </location>
</feature>
<dbReference type="Proteomes" id="UP001286313">
    <property type="component" value="Unassembled WGS sequence"/>
</dbReference>
<feature type="compositionally biased region" description="Gly residues" evidence="1">
    <location>
        <begin position="239"/>
        <end position="254"/>
    </location>
</feature>
<feature type="region of interest" description="Disordered" evidence="1">
    <location>
        <begin position="239"/>
        <end position="285"/>
    </location>
</feature>
<dbReference type="AlphaFoldDB" id="A0AAE1FFJ5"/>
<feature type="transmembrane region" description="Helical" evidence="2">
    <location>
        <begin position="44"/>
        <end position="62"/>
    </location>
</feature>
<evidence type="ECO:0000256" key="1">
    <source>
        <dbReference type="SAM" id="MobiDB-lite"/>
    </source>
</evidence>